<dbReference type="PRINTS" id="PR00744">
    <property type="entry name" value="GLHYDRLASE37"/>
</dbReference>
<dbReference type="Pfam" id="PF01204">
    <property type="entry name" value="Trehalase"/>
    <property type="match status" value="1"/>
</dbReference>
<dbReference type="KEGG" id="bcae:A4V03_14200"/>
<dbReference type="InterPro" id="IPR012341">
    <property type="entry name" value="6hp_glycosidase-like_sf"/>
</dbReference>
<dbReference type="SUPFAM" id="SSF48208">
    <property type="entry name" value="Six-hairpin glycosidases"/>
    <property type="match status" value="1"/>
</dbReference>
<organism evidence="1 2">
    <name type="scientific">Bacteroides caecimuris</name>
    <dbReference type="NCBI Taxonomy" id="1796613"/>
    <lineage>
        <taxon>Bacteria</taxon>
        <taxon>Pseudomonadati</taxon>
        <taxon>Bacteroidota</taxon>
        <taxon>Bacteroidia</taxon>
        <taxon>Bacteroidales</taxon>
        <taxon>Bacteroidaceae</taxon>
        <taxon>Bacteroides</taxon>
    </lineage>
</organism>
<reference evidence="2" key="1">
    <citation type="submission" date="2016-04" db="EMBL/GenBank/DDBJ databases">
        <title>Complete Genome Sequences of Twelve Strains of a Stable Defined Moderately Diverse Mouse Microbiota 2 (sDMDMm2).</title>
        <authorList>
            <person name="Uchimura Y."/>
            <person name="Wyss M."/>
            <person name="Brugiroux S."/>
            <person name="Limenitakis J.P."/>
            <person name="Stecher B."/>
            <person name="McCoy K.D."/>
            <person name="Macpherson A.J."/>
        </authorList>
    </citation>
    <scope>NUCLEOTIDE SEQUENCE [LARGE SCALE GENOMIC DNA]</scope>
    <source>
        <strain evidence="2">I48</strain>
    </source>
</reference>
<protein>
    <recommendedName>
        <fullName evidence="3">Alpha,alpha-trehalase</fullName>
    </recommendedName>
</protein>
<sequence>MRQLLTAIFIFIFSLFINAQQQSLEDIRNVRLFIKEHMGHTVKECKKDTLGYIALPKPYSVPSLSGAFQQDMYYWDTYFTNIGLILDDDFEQALNNVDNILYLIDKFGFMPNGSNVSYLNRSQPPFASMMVRDIYEKSRDKIWLESACRILEKEYTFWMTQRITPTGLNRYSNSATRDELVSFYEYMRTRFTDLPVLTDSLKLLKQSSHLIAEAESGWDFSPRFDFRCEDFNPVDLNANLYLYEQNFAFFYKELKKKGSNKWLDAAQKRKNLLNKYCYNSQDGCFYDYDFINDRLSPIYSAAVFNLLWAEVLTKHQAKNVVVHLQRLEYPWGIVACKQGKRKRTYQWDFPNAWASFNLLSINGLDRYGFKKEARRIAQKYVSSIVKIYQSSGNLWEKYNAELGNLEVNNEYEMPPFMGWTAGAFIYASDYLIK</sequence>
<evidence type="ECO:0008006" key="3">
    <source>
        <dbReference type="Google" id="ProtNLM"/>
    </source>
</evidence>
<keyword evidence="2" id="KW-1185">Reference proteome</keyword>
<evidence type="ECO:0000313" key="1">
    <source>
        <dbReference type="EMBL" id="ANU58582.1"/>
    </source>
</evidence>
<dbReference type="GeneID" id="82188296"/>
<dbReference type="Proteomes" id="UP000092631">
    <property type="component" value="Chromosome"/>
</dbReference>
<dbReference type="InterPro" id="IPR001661">
    <property type="entry name" value="Glyco_hydro_37"/>
</dbReference>
<dbReference type="InterPro" id="IPR008928">
    <property type="entry name" value="6-hairpin_glycosidase_sf"/>
</dbReference>
<dbReference type="PANTHER" id="PTHR23403:SF6">
    <property type="entry name" value="CYTOSOLIC NEUTRAL TREHALASE-RELATED"/>
    <property type="match status" value="1"/>
</dbReference>
<dbReference type="GO" id="GO:0005993">
    <property type="term" value="P:trehalose catabolic process"/>
    <property type="evidence" value="ECO:0007669"/>
    <property type="project" value="TreeGrafter"/>
</dbReference>
<dbReference type="OrthoDB" id="106887at2"/>
<gene>
    <name evidence="1" type="ORF">A4V03_14200</name>
</gene>
<dbReference type="PANTHER" id="PTHR23403">
    <property type="entry name" value="TREHALASE"/>
    <property type="match status" value="1"/>
</dbReference>
<dbReference type="GO" id="GO:0004555">
    <property type="term" value="F:alpha,alpha-trehalase activity"/>
    <property type="evidence" value="ECO:0007669"/>
    <property type="project" value="InterPro"/>
</dbReference>
<dbReference type="Gene3D" id="1.50.10.10">
    <property type="match status" value="1"/>
</dbReference>
<name>A0A1C7H450_9BACE</name>
<evidence type="ECO:0000313" key="2">
    <source>
        <dbReference type="Proteomes" id="UP000092631"/>
    </source>
</evidence>
<dbReference type="AlphaFoldDB" id="A0A1C7H450"/>
<dbReference type="EMBL" id="CP015401">
    <property type="protein sequence ID" value="ANU58582.1"/>
    <property type="molecule type" value="Genomic_DNA"/>
</dbReference>
<proteinExistence type="predicted"/>
<accession>A0A1C7H450</accession>
<dbReference type="RefSeq" id="WP_065539426.1">
    <property type="nucleotide sequence ID" value="NZ_CAPDLJ010000010.1"/>
</dbReference>